<protein>
    <submittedName>
        <fullName evidence="1">Uncharacterized protein</fullName>
    </submittedName>
</protein>
<gene>
    <name evidence="1" type="ORF">S06H3_32374</name>
</gene>
<evidence type="ECO:0000313" key="1">
    <source>
        <dbReference type="EMBL" id="GAI28829.1"/>
    </source>
</evidence>
<reference evidence="1" key="1">
    <citation type="journal article" date="2014" name="Front. Microbiol.">
        <title>High frequency of phylogenetically diverse reductive dehalogenase-homologous genes in deep subseafloor sedimentary metagenomes.</title>
        <authorList>
            <person name="Kawai M."/>
            <person name="Futagami T."/>
            <person name="Toyoda A."/>
            <person name="Takaki Y."/>
            <person name="Nishi S."/>
            <person name="Hori S."/>
            <person name="Arai W."/>
            <person name="Tsubouchi T."/>
            <person name="Morono Y."/>
            <person name="Uchiyama I."/>
            <person name="Ito T."/>
            <person name="Fujiyama A."/>
            <person name="Inagaki F."/>
            <person name="Takami H."/>
        </authorList>
    </citation>
    <scope>NUCLEOTIDE SEQUENCE</scope>
    <source>
        <strain evidence="1">Expedition CK06-06</strain>
    </source>
</reference>
<dbReference type="EMBL" id="BARV01019247">
    <property type="protein sequence ID" value="GAI28829.1"/>
    <property type="molecule type" value="Genomic_DNA"/>
</dbReference>
<comment type="caution">
    <text evidence="1">The sequence shown here is derived from an EMBL/GenBank/DDBJ whole genome shotgun (WGS) entry which is preliminary data.</text>
</comment>
<proteinExistence type="predicted"/>
<sequence>MAGPKALKPIDLAKKMYRSMEKGANFSVELALEFDIEGETGTEKKFEQGRDQAGEDIGLSARFGKELDYE</sequence>
<organism evidence="1">
    <name type="scientific">marine sediment metagenome</name>
    <dbReference type="NCBI Taxonomy" id="412755"/>
    <lineage>
        <taxon>unclassified sequences</taxon>
        <taxon>metagenomes</taxon>
        <taxon>ecological metagenomes</taxon>
    </lineage>
</organism>
<dbReference type="AlphaFoldDB" id="X1PD49"/>
<accession>X1PD49</accession>
<name>X1PD49_9ZZZZ</name>